<comment type="subcellular location">
    <subcellularLocation>
        <location evidence="1">Cell membrane</location>
        <topology evidence="1">Multi-pass membrane protein</topology>
    </subcellularLocation>
</comment>
<comment type="similarity">
    <text evidence="2">Belongs to the resistance-nodulation-cell division (RND) (TC 2.A.6) family. MmpL subfamily.</text>
</comment>
<dbReference type="RefSeq" id="WP_109250305.1">
    <property type="nucleotide sequence ID" value="NZ_QCXQ01000002.1"/>
</dbReference>
<dbReference type="SUPFAM" id="SSF82866">
    <property type="entry name" value="Multidrug efflux transporter AcrB transmembrane domain"/>
    <property type="match status" value="2"/>
</dbReference>
<dbReference type="Proteomes" id="UP000245080">
    <property type="component" value="Unassembled WGS sequence"/>
</dbReference>
<feature type="transmembrane region" description="Helical" evidence="7">
    <location>
        <begin position="178"/>
        <end position="194"/>
    </location>
</feature>
<accession>A0A2V1N0T5</accession>
<evidence type="ECO:0000313" key="10">
    <source>
        <dbReference type="Proteomes" id="UP000245080"/>
    </source>
</evidence>
<evidence type="ECO:0000259" key="8">
    <source>
        <dbReference type="Pfam" id="PF03176"/>
    </source>
</evidence>
<evidence type="ECO:0000256" key="5">
    <source>
        <dbReference type="ARBA" id="ARBA00022989"/>
    </source>
</evidence>
<dbReference type="Gene3D" id="1.20.1640.10">
    <property type="entry name" value="Multidrug efflux transporter AcrB transmembrane domain"/>
    <property type="match status" value="2"/>
</dbReference>
<keyword evidence="6 7" id="KW-0472">Membrane</keyword>
<feature type="transmembrane region" description="Helical" evidence="7">
    <location>
        <begin position="309"/>
        <end position="332"/>
    </location>
</feature>
<dbReference type="PANTHER" id="PTHR33406:SF6">
    <property type="entry name" value="MEMBRANE PROTEIN YDGH-RELATED"/>
    <property type="match status" value="1"/>
</dbReference>
<evidence type="ECO:0000256" key="3">
    <source>
        <dbReference type="ARBA" id="ARBA00022475"/>
    </source>
</evidence>
<feature type="transmembrane region" description="Helical" evidence="7">
    <location>
        <begin position="281"/>
        <end position="303"/>
    </location>
</feature>
<feature type="domain" description="Membrane transport protein MMPL" evidence="8">
    <location>
        <begin position="42"/>
        <end position="362"/>
    </location>
</feature>
<reference evidence="9 10" key="1">
    <citation type="journal article" date="2018" name="Int. J. Syst. Evol. Microbiol.">
        <title>Lactobacillus bambusae sp. nov., isolated from a traditional fermented Ma-bamboo shoots of Taiwan.</title>
        <authorList>
            <person name="Wang L.-T."/>
        </authorList>
    </citation>
    <scope>NUCLEOTIDE SEQUENCE [LARGE SCALE GENOMIC DNA]</scope>
    <source>
        <strain evidence="9 10">BS-W1</strain>
    </source>
</reference>
<feature type="transmembrane region" description="Helical" evidence="7">
    <location>
        <begin position="201"/>
        <end position="222"/>
    </location>
</feature>
<dbReference type="AlphaFoldDB" id="A0A2V1N0T5"/>
<evidence type="ECO:0000313" key="9">
    <source>
        <dbReference type="EMBL" id="PWG00358.1"/>
    </source>
</evidence>
<protein>
    <submittedName>
        <fullName evidence="9">MMPL family transporter</fullName>
    </submittedName>
</protein>
<keyword evidence="5 7" id="KW-1133">Transmembrane helix</keyword>
<name>A0A2V1N0T5_9LACO</name>
<feature type="transmembrane region" description="Helical" evidence="7">
    <location>
        <begin position="234"/>
        <end position="253"/>
    </location>
</feature>
<evidence type="ECO:0000256" key="2">
    <source>
        <dbReference type="ARBA" id="ARBA00010157"/>
    </source>
</evidence>
<comment type="caution">
    <text evidence="9">The sequence shown here is derived from an EMBL/GenBank/DDBJ whole genome shotgun (WGS) entry which is preliminary data.</text>
</comment>
<gene>
    <name evidence="9" type="ORF">DCM90_05360</name>
</gene>
<evidence type="ECO:0000256" key="6">
    <source>
        <dbReference type="ARBA" id="ARBA00023136"/>
    </source>
</evidence>
<dbReference type="InterPro" id="IPR050545">
    <property type="entry name" value="Mycobact_MmpL"/>
</dbReference>
<feature type="transmembrane region" description="Helical" evidence="7">
    <location>
        <begin position="755"/>
        <end position="775"/>
    </location>
</feature>
<dbReference type="Pfam" id="PF03176">
    <property type="entry name" value="MMPL"/>
    <property type="match status" value="2"/>
</dbReference>
<feature type="domain" description="Membrane transport protein MMPL" evidence="8">
    <location>
        <begin position="556"/>
        <end position="884"/>
    </location>
</feature>
<keyword evidence="10" id="KW-1185">Reference proteome</keyword>
<feature type="transmembrane region" description="Helical" evidence="7">
    <location>
        <begin position="787"/>
        <end position="810"/>
    </location>
</feature>
<feature type="transmembrane region" description="Helical" evidence="7">
    <location>
        <begin position="353"/>
        <end position="378"/>
    </location>
</feature>
<organism evidence="9 10">
    <name type="scientific">Levilactobacillus bambusae</name>
    <dbReference type="NCBI Taxonomy" id="2024736"/>
    <lineage>
        <taxon>Bacteria</taxon>
        <taxon>Bacillati</taxon>
        <taxon>Bacillota</taxon>
        <taxon>Bacilli</taxon>
        <taxon>Lactobacillales</taxon>
        <taxon>Lactobacillaceae</taxon>
        <taxon>Levilactobacillus</taxon>
    </lineage>
</organism>
<keyword evidence="3" id="KW-1003">Cell membrane</keyword>
<dbReference type="OrthoDB" id="9782006at2"/>
<feature type="transmembrane region" description="Helical" evidence="7">
    <location>
        <begin position="831"/>
        <end position="851"/>
    </location>
</feature>
<evidence type="ECO:0000256" key="1">
    <source>
        <dbReference type="ARBA" id="ARBA00004651"/>
    </source>
</evidence>
<feature type="transmembrane region" description="Helical" evidence="7">
    <location>
        <begin position="857"/>
        <end position="884"/>
    </location>
</feature>
<dbReference type="PANTHER" id="PTHR33406">
    <property type="entry name" value="MEMBRANE PROTEIN MJ1562-RELATED"/>
    <property type="match status" value="1"/>
</dbReference>
<evidence type="ECO:0000256" key="7">
    <source>
        <dbReference type="SAM" id="Phobius"/>
    </source>
</evidence>
<dbReference type="InterPro" id="IPR004869">
    <property type="entry name" value="MMPL_dom"/>
</dbReference>
<sequence length="899" mass="97152">MKFRNKTTLSLIAWLVVVILSVVALPNMSQLVADKGQTKIPASAQSQVADTIQKHWGHNISNTRQVVVVFNNGDHKITTSQQDDINDTITKLQDHKSRYNIKGITAPNDNSATKKQLISKDKTTQLVQLNISKDQSVQKMNEQLSSAVKTHGVKTYVTGSDVLNDDFRLSTEQGIQKTEVIAVIFILIVLILVFRSPVVPLISLLTVGVSFITSLSIVMNLVKFMNFPLSNFTQVFMVVVLFGIGTDYNILLYDQFKEELSKGKDKIQATIDARKVAGKTILYSGLSVLIGFTTLGLAKFSIYQSALGVAVGVAVLLVVLLTLNPFFMALLGKKMFWPSKNFDGARENKLWHGLSASSVLHPFIALALVAILTIPVALTFHNNLNYDTMVELSDQLPAKKGFRIVEKHFSEGTAEPSTIYIKSNHKLDNEKDYQQIDRITKQLKDEKGVKTVASVTQPGGTPINKLYVNDQLSTLNGQLGKTQDGLTKISNGLSSSNGTTTANGLKSIGNSAKDIASQLKAIQSATGSSSNGQSQMMSQLQQAMAATGQPLSASQSQVLAAALQQASSSQQSSLATLQSSLEQIASDTQSIGTNTQSVASELQAAQGSLKEANDGLTKINQGTVAANQYLSGLQNSSASDTFYIPDNVLNSSEFKDSEKAYLSSDKKVAKITVVLDSNPSSMASMSKVDKMQTQVIDNLKGTDLKNATVAIGGQTATISDTHRIASSDFIRTAAIMMIGLFICLLFVTRSVLQPMYILGTLLLAYMTSLGLTQWVSGLTTGQSVLTWNTPFFSFIMLVTLGIDYSIFLMMKYREYGPDGVPTERIVKASGVIGAVVLSAAIILGGTFAALMPSGVLTLIQVAMVVIIGLVLLIFMLPTVISSFIRLTYPLDNKLAPRDK</sequence>
<dbReference type="EMBL" id="QCXQ01000002">
    <property type="protein sequence ID" value="PWG00358.1"/>
    <property type="molecule type" value="Genomic_DNA"/>
</dbReference>
<keyword evidence="4 7" id="KW-0812">Transmembrane</keyword>
<proteinExistence type="inferred from homology"/>
<feature type="transmembrane region" description="Helical" evidence="7">
    <location>
        <begin position="729"/>
        <end position="748"/>
    </location>
</feature>
<evidence type="ECO:0000256" key="4">
    <source>
        <dbReference type="ARBA" id="ARBA00022692"/>
    </source>
</evidence>
<dbReference type="GO" id="GO:0005886">
    <property type="term" value="C:plasma membrane"/>
    <property type="evidence" value="ECO:0007669"/>
    <property type="project" value="UniProtKB-SubCell"/>
</dbReference>